<keyword evidence="2" id="KW-1185">Reference proteome</keyword>
<protein>
    <submittedName>
        <fullName evidence="1">RHS repeat domain-containing protein</fullName>
    </submittedName>
</protein>
<evidence type="ECO:0000313" key="1">
    <source>
        <dbReference type="EMBL" id="MFB0840772.1"/>
    </source>
</evidence>
<gene>
    <name evidence="1" type="ORF">ACEU3E_01170</name>
</gene>
<comment type="caution">
    <text evidence="1">The sequence shown here is derived from an EMBL/GenBank/DDBJ whole genome shotgun (WGS) entry which is preliminary data.</text>
</comment>
<accession>A0ABV4USH0</accession>
<evidence type="ECO:0000313" key="2">
    <source>
        <dbReference type="Proteomes" id="UP001575622"/>
    </source>
</evidence>
<dbReference type="RefSeq" id="WP_373948020.1">
    <property type="nucleotide sequence ID" value="NZ_JBHDLN010000001.1"/>
</dbReference>
<dbReference type="InterPro" id="IPR022385">
    <property type="entry name" value="Rhs_assc_core"/>
</dbReference>
<dbReference type="Gene3D" id="2.180.10.10">
    <property type="entry name" value="RHS repeat-associated core"/>
    <property type="match status" value="1"/>
</dbReference>
<proteinExistence type="predicted"/>
<reference evidence="1 2" key="1">
    <citation type="submission" date="2024-09" db="EMBL/GenBank/DDBJ databases">
        <authorList>
            <person name="Makale K.P.P."/>
            <person name="Makhzoum A."/>
            <person name="Rantong G."/>
            <person name="Rahube T.O."/>
        </authorList>
    </citation>
    <scope>NUCLEOTIDE SEQUENCE [LARGE SCALE GENOMIC DNA]</scope>
    <source>
        <strain evidence="1 2">KM_D13</strain>
    </source>
</reference>
<dbReference type="PANTHER" id="PTHR32305:SF15">
    <property type="entry name" value="PROTEIN RHSA-RELATED"/>
    <property type="match status" value="1"/>
</dbReference>
<dbReference type="InterPro" id="IPR050708">
    <property type="entry name" value="T6SS_VgrG/RHS"/>
</dbReference>
<sequence>MLEKFIKSQYLFDIFLFSPSERSACPFRYPGQYEETGLYYNRFRYYSPHDWMYTQQDPIGLAGGNPTLYAFVGDPNAWIDLFGLNTLPSLPNRVLLKWEYKYSALLCRFS</sequence>
<dbReference type="NCBIfam" id="TIGR03696">
    <property type="entry name" value="Rhs_assc_core"/>
    <property type="match status" value="1"/>
</dbReference>
<dbReference type="PANTHER" id="PTHR32305">
    <property type="match status" value="1"/>
</dbReference>
<name>A0ABV4USH0_9BACL</name>
<dbReference type="EMBL" id="JBHDLN010000001">
    <property type="protein sequence ID" value="MFB0840772.1"/>
    <property type="molecule type" value="Genomic_DNA"/>
</dbReference>
<organism evidence="1 2">
    <name type="scientific">Paenibacillus oleatilyticus</name>
    <dbReference type="NCBI Taxonomy" id="2594886"/>
    <lineage>
        <taxon>Bacteria</taxon>
        <taxon>Bacillati</taxon>
        <taxon>Bacillota</taxon>
        <taxon>Bacilli</taxon>
        <taxon>Bacillales</taxon>
        <taxon>Paenibacillaceae</taxon>
        <taxon>Paenibacillus</taxon>
    </lineage>
</organism>
<dbReference type="Proteomes" id="UP001575622">
    <property type="component" value="Unassembled WGS sequence"/>
</dbReference>